<dbReference type="Proteomes" id="UP000094795">
    <property type="component" value="Unassembled WGS sequence"/>
</dbReference>
<proteinExistence type="inferred from homology"/>
<dbReference type="Pfam" id="PF03328">
    <property type="entry name" value="HpcH_HpaI"/>
    <property type="match status" value="1"/>
</dbReference>
<keyword evidence="3 6" id="KW-0479">Metal-binding</keyword>
<evidence type="ECO:0000256" key="4">
    <source>
        <dbReference type="ARBA" id="ARBA00022842"/>
    </source>
</evidence>
<evidence type="ECO:0000259" key="7">
    <source>
        <dbReference type="Pfam" id="PF03328"/>
    </source>
</evidence>
<evidence type="ECO:0000256" key="5">
    <source>
        <dbReference type="PIRSR" id="PIRSR015582-1"/>
    </source>
</evidence>
<dbReference type="InterPro" id="IPR040442">
    <property type="entry name" value="Pyrv_kinase-like_dom_sf"/>
</dbReference>
<dbReference type="AlphaFoldDB" id="A0A1C1YVA5"/>
<dbReference type="InterPro" id="IPR005000">
    <property type="entry name" value="Aldolase/citrate-lyase_domain"/>
</dbReference>
<dbReference type="STRING" id="1480615.AWJ14_14255"/>
<comment type="cofactor">
    <cofactor evidence="1">
        <name>Mg(2+)</name>
        <dbReference type="ChEBI" id="CHEBI:18420"/>
    </cofactor>
</comment>
<dbReference type="PANTHER" id="PTHR32308">
    <property type="entry name" value="LYASE BETA SUBUNIT, PUTATIVE (AFU_ORTHOLOGUE AFUA_4G13030)-RELATED"/>
    <property type="match status" value="1"/>
</dbReference>
<dbReference type="PIRSF" id="PIRSF015582">
    <property type="entry name" value="Cit_lyase_B"/>
    <property type="match status" value="1"/>
</dbReference>
<keyword evidence="4 6" id="KW-0460">Magnesium</keyword>
<dbReference type="RefSeq" id="WP_066178912.1">
    <property type="nucleotide sequence ID" value="NZ_LQZT01000014.1"/>
</dbReference>
<feature type="binding site" evidence="6">
    <location>
        <position position="168"/>
    </location>
    <ligand>
        <name>Mg(2+)</name>
        <dbReference type="ChEBI" id="CHEBI:18420"/>
    </ligand>
</feature>
<organism evidence="8 9">
    <name type="scientific">Hoeflea olei</name>
    <dbReference type="NCBI Taxonomy" id="1480615"/>
    <lineage>
        <taxon>Bacteria</taxon>
        <taxon>Pseudomonadati</taxon>
        <taxon>Pseudomonadota</taxon>
        <taxon>Alphaproteobacteria</taxon>
        <taxon>Hyphomicrobiales</taxon>
        <taxon>Rhizobiaceae</taxon>
        <taxon>Hoeflea</taxon>
    </lineage>
</organism>
<feature type="domain" description="HpcH/HpaI aldolase/citrate lyase" evidence="7">
    <location>
        <begin position="14"/>
        <end position="236"/>
    </location>
</feature>
<evidence type="ECO:0000256" key="3">
    <source>
        <dbReference type="ARBA" id="ARBA00022723"/>
    </source>
</evidence>
<feature type="binding site" evidence="5">
    <location>
        <position position="79"/>
    </location>
    <ligand>
        <name>substrate</name>
    </ligand>
</feature>
<dbReference type="SUPFAM" id="SSF51621">
    <property type="entry name" value="Phosphoenolpyruvate/pyruvate domain"/>
    <property type="match status" value="1"/>
</dbReference>
<comment type="similarity">
    <text evidence="2">Belongs to the HpcH/HpaI aldolase family.</text>
</comment>
<evidence type="ECO:0000256" key="1">
    <source>
        <dbReference type="ARBA" id="ARBA00001946"/>
    </source>
</evidence>
<feature type="binding site" evidence="6">
    <location>
        <position position="137"/>
    </location>
    <ligand>
        <name>Mg(2+)</name>
        <dbReference type="ChEBI" id="CHEBI:18420"/>
    </ligand>
</feature>
<dbReference type="OrthoDB" id="9800547at2"/>
<keyword evidence="8" id="KW-0547">Nucleotide-binding</keyword>
<accession>A0A1C1YVA5</accession>
<dbReference type="GO" id="GO:0003824">
    <property type="term" value="F:catalytic activity"/>
    <property type="evidence" value="ECO:0007669"/>
    <property type="project" value="InterPro"/>
</dbReference>
<dbReference type="PANTHER" id="PTHR32308:SF10">
    <property type="entry name" value="CITRATE LYASE SUBUNIT BETA"/>
    <property type="match status" value="1"/>
</dbReference>
<comment type="caution">
    <text evidence="8">The sequence shown here is derived from an EMBL/GenBank/DDBJ whole genome shotgun (WGS) entry which is preliminary data.</text>
</comment>
<keyword evidence="9" id="KW-1185">Reference proteome</keyword>
<evidence type="ECO:0000313" key="9">
    <source>
        <dbReference type="Proteomes" id="UP000094795"/>
    </source>
</evidence>
<dbReference type="GO" id="GO:0006107">
    <property type="term" value="P:oxaloacetate metabolic process"/>
    <property type="evidence" value="ECO:0007669"/>
    <property type="project" value="TreeGrafter"/>
</dbReference>
<name>A0A1C1YVA5_9HYPH</name>
<evidence type="ECO:0000256" key="2">
    <source>
        <dbReference type="ARBA" id="ARBA00005568"/>
    </source>
</evidence>
<gene>
    <name evidence="8" type="ORF">AWJ14_14255</name>
</gene>
<keyword evidence="8" id="KW-0067">ATP-binding</keyword>
<sequence>MTKTATPRPVRPRRSILYLPAGNERALAKLAGLDCDGVIFDLEDSVAPGAKEEARESLRRFFADGRAAALPAGMEKIIRINALTSPWGAEDFLAARGCRPDAILIPKVDAPDDITAVEDVLEQTDAPASLRLWAMIETPRGVMNAGRIAAMARTDGARLDCFVTGANDLLKETGVAALPGRPWLAPWLMQIVLAARAYGLDVLDGVYNDFRDAAGLEAECDEGRAMGFDGKTLIHPAQIAAANTAFGIDPDRLAEARTIVDAFAQPENRDRGVIGLDGRMVERLHLDIAERLIGKAARIAAREKGDPAP</sequence>
<reference evidence="8 9" key="1">
    <citation type="submission" date="2015-12" db="EMBL/GenBank/DDBJ databases">
        <authorList>
            <person name="Shamseldin A."/>
            <person name="Moawad H."/>
            <person name="Abd El-Rahim W.M."/>
            <person name="Sadowsky M.J."/>
        </authorList>
    </citation>
    <scope>NUCLEOTIDE SEQUENCE [LARGE SCALE GENOMIC DNA]</scope>
    <source>
        <strain evidence="8 9">JC234</strain>
    </source>
</reference>
<evidence type="ECO:0000256" key="6">
    <source>
        <dbReference type="PIRSR" id="PIRSR015582-2"/>
    </source>
</evidence>
<dbReference type="InterPro" id="IPR011206">
    <property type="entry name" value="Citrate_lyase_beta/mcl1/mcl2"/>
</dbReference>
<dbReference type="GO" id="GO:0005524">
    <property type="term" value="F:ATP binding"/>
    <property type="evidence" value="ECO:0007669"/>
    <property type="project" value="UniProtKB-KW"/>
</dbReference>
<evidence type="ECO:0000313" key="8">
    <source>
        <dbReference type="EMBL" id="OCW57462.1"/>
    </source>
</evidence>
<dbReference type="InterPro" id="IPR015813">
    <property type="entry name" value="Pyrv/PenolPyrv_kinase-like_dom"/>
</dbReference>
<protein>
    <submittedName>
        <fullName evidence="8">ATP-binding protein</fullName>
    </submittedName>
</protein>
<dbReference type="EMBL" id="LQZT01000014">
    <property type="protein sequence ID" value="OCW57462.1"/>
    <property type="molecule type" value="Genomic_DNA"/>
</dbReference>
<dbReference type="GO" id="GO:0000287">
    <property type="term" value="F:magnesium ion binding"/>
    <property type="evidence" value="ECO:0007669"/>
    <property type="project" value="TreeGrafter"/>
</dbReference>
<feature type="binding site" evidence="5">
    <location>
        <position position="137"/>
    </location>
    <ligand>
        <name>substrate</name>
    </ligand>
</feature>
<dbReference type="Gene3D" id="3.20.20.60">
    <property type="entry name" value="Phosphoenolpyruvate-binding domains"/>
    <property type="match status" value="1"/>
</dbReference>